<dbReference type="InterPro" id="IPR029065">
    <property type="entry name" value="Enolase_C-like"/>
</dbReference>
<dbReference type="Pfam" id="PF13378">
    <property type="entry name" value="MR_MLE_C"/>
    <property type="match status" value="1"/>
</dbReference>
<dbReference type="InterPro" id="IPR036849">
    <property type="entry name" value="Enolase-like_C_sf"/>
</dbReference>
<proteinExistence type="predicted"/>
<organism evidence="2 3">
    <name type="scientific">Ferrovibrio terrae</name>
    <dbReference type="NCBI Taxonomy" id="2594003"/>
    <lineage>
        <taxon>Bacteria</taxon>
        <taxon>Pseudomonadati</taxon>
        <taxon>Pseudomonadota</taxon>
        <taxon>Alphaproteobacteria</taxon>
        <taxon>Rhodospirillales</taxon>
        <taxon>Rhodospirillaceae</taxon>
        <taxon>Ferrovibrio</taxon>
    </lineage>
</organism>
<dbReference type="Gene3D" id="3.30.390.10">
    <property type="entry name" value="Enolase-like, N-terminal domain"/>
    <property type="match status" value="1"/>
</dbReference>
<reference evidence="2 3" key="1">
    <citation type="submission" date="2019-07" db="EMBL/GenBank/DDBJ databases">
        <title>Genome sequencing for Ferrovibrio sp. K5.</title>
        <authorList>
            <person name="Park S.-J."/>
        </authorList>
    </citation>
    <scope>NUCLEOTIDE SEQUENCE [LARGE SCALE GENOMIC DNA]</scope>
    <source>
        <strain evidence="2 3">K5</strain>
    </source>
</reference>
<dbReference type="RefSeq" id="WP_144067235.1">
    <property type="nucleotide sequence ID" value="NZ_CP041636.1"/>
</dbReference>
<dbReference type="SUPFAM" id="SSF51604">
    <property type="entry name" value="Enolase C-terminal domain-like"/>
    <property type="match status" value="1"/>
</dbReference>
<feature type="domain" description="Enolase C-terminal" evidence="1">
    <location>
        <begin position="215"/>
        <end position="367"/>
    </location>
</feature>
<dbReference type="InterPro" id="IPR029017">
    <property type="entry name" value="Enolase-like_N"/>
</dbReference>
<evidence type="ECO:0000313" key="3">
    <source>
        <dbReference type="Proteomes" id="UP000317496"/>
    </source>
</evidence>
<dbReference type="OrthoDB" id="7809546at2"/>
<dbReference type="KEGG" id="fer:FNB15_02715"/>
<gene>
    <name evidence="2" type="ORF">FNB15_02715</name>
</gene>
<name>A0A516GXI9_9PROT</name>
<accession>A0A516GXI9</accession>
<dbReference type="Proteomes" id="UP000317496">
    <property type="component" value="Chromosome"/>
</dbReference>
<sequence length="480" mass="51819">MKTEAPGFTIGEIQLFERPVTLRLPFRFGVVTLTAAPQAYARLRISLPDGRSAWGSAAELMAPKWFDKNPALSNEQNFDQLRRSLLNAVNAYAADPTPRTAFGHSAAHHAALVRHGAGEDLNALVVSYGAALLDRAVIDALCRLRGVPFVALLGRNQFGIDAAALTPDLAGFDLDGWLGSLKTGRFIAARHTVGLIDPLRESDVAAPRLNDGLPESLEGAVAQYGHRWFKLKVGGNVESDLARLQGIAAVLDQSSEPYRASLDGNEQYDDVNGIAALWAAMKDDRMLRRLISSIIYIEQPIKRAAALAQPVAKLAAEIPLIVDESDADYDVFPKARELGYGGISSKTCKGVYRAILNAARCAHWGQESNSSHYFITGEDLTCQAGLALQQDLALVAALGLGDVERNGHHYVDGFGTAPQAEQDAFLAAHPDLYHRDPKSGRVRLSIRNGTLDLRSTMDATAFGSDAEPDWGNLAPMTLNS</sequence>
<dbReference type="Gene3D" id="3.20.20.120">
    <property type="entry name" value="Enolase-like C-terminal domain"/>
    <property type="match status" value="1"/>
</dbReference>
<protein>
    <submittedName>
        <fullName evidence="2">Mandelate racemase</fullName>
    </submittedName>
</protein>
<evidence type="ECO:0000259" key="1">
    <source>
        <dbReference type="Pfam" id="PF13378"/>
    </source>
</evidence>
<keyword evidence="3" id="KW-1185">Reference proteome</keyword>
<dbReference type="AlphaFoldDB" id="A0A516GXI9"/>
<evidence type="ECO:0000313" key="2">
    <source>
        <dbReference type="EMBL" id="QDO96254.1"/>
    </source>
</evidence>
<dbReference type="EMBL" id="CP041636">
    <property type="protein sequence ID" value="QDO96254.1"/>
    <property type="molecule type" value="Genomic_DNA"/>
</dbReference>
<dbReference type="SUPFAM" id="SSF54826">
    <property type="entry name" value="Enolase N-terminal domain-like"/>
    <property type="match status" value="1"/>
</dbReference>